<dbReference type="GO" id="GO:0006355">
    <property type="term" value="P:regulation of DNA-templated transcription"/>
    <property type="evidence" value="ECO:0007669"/>
    <property type="project" value="InterPro"/>
</dbReference>
<comment type="caution">
    <text evidence="2">The sequence shown here is derived from an EMBL/GenBank/DDBJ whole genome shotgun (WGS) entry which is preliminary data.</text>
</comment>
<dbReference type="RefSeq" id="WP_227529878.1">
    <property type="nucleotide sequence ID" value="NZ_JAGTTM010000001.1"/>
</dbReference>
<reference evidence="2" key="1">
    <citation type="submission" date="2021-04" db="EMBL/GenBank/DDBJ databases">
        <title>Microbacterium tenobrionis sp. nov. and Microbacterium allomyrinae sp. nov., isolated from larvae of Tenobrio molitor and Allomyrina dichotoma, respectively.</title>
        <authorList>
            <person name="Lee S.D."/>
        </authorList>
    </citation>
    <scope>NUCLEOTIDE SEQUENCE</scope>
    <source>
        <strain evidence="2">YMB-B2</strain>
    </source>
</reference>
<dbReference type="SUPFAM" id="SSF46955">
    <property type="entry name" value="Putative DNA-binding domain"/>
    <property type="match status" value="1"/>
</dbReference>
<dbReference type="InterPro" id="IPR009061">
    <property type="entry name" value="DNA-bd_dom_put_sf"/>
</dbReference>
<keyword evidence="3" id="KW-1185">Reference proteome</keyword>
<dbReference type="Pfam" id="PF13411">
    <property type="entry name" value="MerR_1"/>
    <property type="match status" value="1"/>
</dbReference>
<dbReference type="EMBL" id="JAGTTM010000001">
    <property type="protein sequence ID" value="MCC2028661.1"/>
    <property type="molecule type" value="Genomic_DNA"/>
</dbReference>
<proteinExistence type="predicted"/>
<name>A0A9X1RYK9_9MICO</name>
<protein>
    <submittedName>
        <fullName evidence="2">MerR family transcriptional regulator</fullName>
    </submittedName>
</protein>
<organism evidence="2 3">
    <name type="scientific">Microbacterium tenebrionis</name>
    <dbReference type="NCBI Taxonomy" id="2830665"/>
    <lineage>
        <taxon>Bacteria</taxon>
        <taxon>Bacillati</taxon>
        <taxon>Actinomycetota</taxon>
        <taxon>Actinomycetes</taxon>
        <taxon>Micrococcales</taxon>
        <taxon>Microbacteriaceae</taxon>
        <taxon>Microbacterium</taxon>
    </lineage>
</organism>
<sequence>MKLSELSAQSGVSTTTLKHWMRVGILPAGTLRNRTTAVYEQSHVDRALLIAVMRDSYGASTAAIRALTDLIDSDGVSTLEVMNACQSFALGTPRGSETDPGLAAYRERTYELMRRRDWRGYPGAAEQGLAHALAQAAEVGLDYDVDELMRYADALEPFAGRNIAALQPDGSPDVVARRMLLAINARARQLVAVSSLAHAAMSIRTAIERGVAPPDLAKPPAAER</sequence>
<evidence type="ECO:0000313" key="2">
    <source>
        <dbReference type="EMBL" id="MCC2028661.1"/>
    </source>
</evidence>
<accession>A0A9X1RYK9</accession>
<dbReference type="Gene3D" id="1.10.1660.10">
    <property type="match status" value="1"/>
</dbReference>
<dbReference type="Proteomes" id="UP001139289">
    <property type="component" value="Unassembled WGS sequence"/>
</dbReference>
<evidence type="ECO:0000259" key="1">
    <source>
        <dbReference type="SMART" id="SM00422"/>
    </source>
</evidence>
<dbReference type="AlphaFoldDB" id="A0A9X1RYK9"/>
<feature type="domain" description="HTH merR-type" evidence="1">
    <location>
        <begin position="1"/>
        <end position="71"/>
    </location>
</feature>
<dbReference type="GO" id="GO:0003677">
    <property type="term" value="F:DNA binding"/>
    <property type="evidence" value="ECO:0007669"/>
    <property type="project" value="InterPro"/>
</dbReference>
<dbReference type="SMART" id="SM00422">
    <property type="entry name" value="HTH_MERR"/>
    <property type="match status" value="1"/>
</dbReference>
<dbReference type="InterPro" id="IPR000551">
    <property type="entry name" value="MerR-type_HTH_dom"/>
</dbReference>
<gene>
    <name evidence="2" type="ORF">KEC56_03860</name>
</gene>
<evidence type="ECO:0000313" key="3">
    <source>
        <dbReference type="Proteomes" id="UP001139289"/>
    </source>
</evidence>